<comment type="caution">
    <text evidence="6">The sequence shown here is derived from an EMBL/GenBank/DDBJ whole genome shotgun (WGS) entry which is preliminary data.</text>
</comment>
<dbReference type="SUPFAM" id="SSF51126">
    <property type="entry name" value="Pectin lyase-like"/>
    <property type="match status" value="1"/>
</dbReference>
<proteinExistence type="inferred from homology"/>
<evidence type="ECO:0000256" key="5">
    <source>
        <dbReference type="SAM" id="SignalP"/>
    </source>
</evidence>
<gene>
    <name evidence="6" type="ORF">KDM89_06380</name>
</gene>
<dbReference type="EMBL" id="JAGSPN010000003">
    <property type="protein sequence ID" value="MBR7781759.1"/>
    <property type="molecule type" value="Genomic_DNA"/>
</dbReference>
<keyword evidence="7" id="KW-1185">Reference proteome</keyword>
<evidence type="ECO:0000256" key="2">
    <source>
        <dbReference type="ARBA" id="ARBA00022801"/>
    </source>
</evidence>
<dbReference type="Proteomes" id="UP000680067">
    <property type="component" value="Unassembled WGS sequence"/>
</dbReference>
<dbReference type="InterPro" id="IPR006626">
    <property type="entry name" value="PbH1"/>
</dbReference>
<keyword evidence="2 4" id="KW-0378">Hydrolase</keyword>
<dbReference type="Gene3D" id="2.160.20.10">
    <property type="entry name" value="Single-stranded right-handed beta-helix, Pectin lyase-like"/>
    <property type="match status" value="1"/>
</dbReference>
<accession>A0A941DLE8</accession>
<evidence type="ECO:0000256" key="3">
    <source>
        <dbReference type="ARBA" id="ARBA00023295"/>
    </source>
</evidence>
<dbReference type="PANTHER" id="PTHR31339">
    <property type="entry name" value="PECTIN LYASE-RELATED"/>
    <property type="match status" value="1"/>
</dbReference>
<comment type="similarity">
    <text evidence="1 4">Belongs to the glycosyl hydrolase 28 family.</text>
</comment>
<dbReference type="GO" id="GO:0005975">
    <property type="term" value="P:carbohydrate metabolic process"/>
    <property type="evidence" value="ECO:0007669"/>
    <property type="project" value="InterPro"/>
</dbReference>
<dbReference type="InterPro" id="IPR000743">
    <property type="entry name" value="Glyco_hydro_28"/>
</dbReference>
<sequence length="623" mass="67864">MNELMNPKRRTLIQAASAAGLWVGAGMQAASAASTLKADPWKQAQTIIDRFARPIRFRKEDFPITGYGAKACEVKPVEAWVSFVDRKTLETPVDGAHDCYPAIRAAIEACNKAGGGRVLIPAGNWFCAGPIVLLSNVNVHLQAGAHVYFSNRPEDYAKYGEFDCGPRGKLAMTRWEGNDCLNYSSMIYAIGQRNIALTGDDWTAILDGQAGVNFPGSEYCWWSWKGREKPSSAGDIAPGGGNWVRHQKGETEVSLNPLNPASLAEVAPHLSEEKIRFIQGEGDKWRRDSNYLRALAEAGVPANKRVFGIGHFLRPHMVQVINCTNVLFQGYQLTNSPFWQHNPVGCRNVHVKGIYANSIGPNSDGFDPESCEYVLIEDSTFDTGDDCIAVDSGKGPDIQYGPSKNIVVQNCKMHSGHGAMTFGSIMSGGIENVFAQNLVFENSHWKTDPLNIAIRLKSNMSRGGYLKNLHIRNIQIPNGIRTTPAFYSTLPGSLIPNKSVATSAGGIITIDCGYDPVNDNVRTRPPVVQDVHISNVQVGNVDTGKGQFSCYQAIVILGPVASDYNGPASPPPHIVPVKNITISDCNLGNPVNSEQPLYLYNVRDLTLKNVRIGNTVHNKTLSA</sequence>
<keyword evidence="5" id="KW-0732">Signal</keyword>
<evidence type="ECO:0000313" key="7">
    <source>
        <dbReference type="Proteomes" id="UP000680067"/>
    </source>
</evidence>
<organism evidence="6 7">
    <name type="scientific">Undibacterium luofuense</name>
    <dbReference type="NCBI Taxonomy" id="2828733"/>
    <lineage>
        <taxon>Bacteria</taxon>
        <taxon>Pseudomonadati</taxon>
        <taxon>Pseudomonadota</taxon>
        <taxon>Betaproteobacteria</taxon>
        <taxon>Burkholderiales</taxon>
        <taxon>Oxalobacteraceae</taxon>
        <taxon>Undibacterium</taxon>
    </lineage>
</organism>
<reference evidence="6" key="1">
    <citation type="submission" date="2021-04" db="EMBL/GenBank/DDBJ databases">
        <title>novel species isolated from subtropical streams in China.</title>
        <authorList>
            <person name="Lu H."/>
        </authorList>
    </citation>
    <scope>NUCLEOTIDE SEQUENCE</scope>
    <source>
        <strain evidence="6">LFS511W</strain>
    </source>
</reference>
<keyword evidence="3 4" id="KW-0326">Glycosidase</keyword>
<evidence type="ECO:0000313" key="6">
    <source>
        <dbReference type="EMBL" id="MBR7781759.1"/>
    </source>
</evidence>
<evidence type="ECO:0000256" key="1">
    <source>
        <dbReference type="ARBA" id="ARBA00008834"/>
    </source>
</evidence>
<evidence type="ECO:0000256" key="4">
    <source>
        <dbReference type="RuleBase" id="RU361169"/>
    </source>
</evidence>
<dbReference type="RefSeq" id="WP_212687101.1">
    <property type="nucleotide sequence ID" value="NZ_JAGSPN010000003.1"/>
</dbReference>
<dbReference type="InterPro" id="IPR051801">
    <property type="entry name" value="GH28_Enzymes"/>
</dbReference>
<dbReference type="InterPro" id="IPR011050">
    <property type="entry name" value="Pectin_lyase_fold/virulence"/>
</dbReference>
<dbReference type="InterPro" id="IPR006311">
    <property type="entry name" value="TAT_signal"/>
</dbReference>
<name>A0A941DLE8_9BURK</name>
<dbReference type="InterPro" id="IPR012334">
    <property type="entry name" value="Pectin_lyas_fold"/>
</dbReference>
<dbReference type="PROSITE" id="PS51318">
    <property type="entry name" value="TAT"/>
    <property type="match status" value="1"/>
</dbReference>
<feature type="signal peptide" evidence="5">
    <location>
        <begin position="1"/>
        <end position="32"/>
    </location>
</feature>
<protein>
    <submittedName>
        <fullName evidence="6">Glycoside hydrolase family 28 protein</fullName>
    </submittedName>
</protein>
<dbReference type="PANTHER" id="PTHR31339:SF86">
    <property type="entry name" value="PECTATE LYASE SUPERFAMILY PROTEIN DOMAIN-CONTAINING PROTEIN"/>
    <property type="match status" value="1"/>
</dbReference>
<dbReference type="Pfam" id="PF00295">
    <property type="entry name" value="Glyco_hydro_28"/>
    <property type="match status" value="1"/>
</dbReference>
<dbReference type="SMART" id="SM00710">
    <property type="entry name" value="PbH1"/>
    <property type="match status" value="5"/>
</dbReference>
<dbReference type="AlphaFoldDB" id="A0A941DLE8"/>
<dbReference type="GO" id="GO:0004650">
    <property type="term" value="F:polygalacturonase activity"/>
    <property type="evidence" value="ECO:0007669"/>
    <property type="project" value="InterPro"/>
</dbReference>
<feature type="chain" id="PRO_5037498290" evidence="5">
    <location>
        <begin position="33"/>
        <end position="623"/>
    </location>
</feature>